<gene>
    <name evidence="1" type="ORF">METZ01_LOCUS363974</name>
</gene>
<feature type="non-terminal residue" evidence="1">
    <location>
        <position position="1"/>
    </location>
</feature>
<sequence length="50" mass="5947">QEDGTAEIELPFSQHQAPHSWGFLFSECCLNFKIKEKYNIKKKYLIKLMN</sequence>
<organism evidence="1">
    <name type="scientific">marine metagenome</name>
    <dbReference type="NCBI Taxonomy" id="408172"/>
    <lineage>
        <taxon>unclassified sequences</taxon>
        <taxon>metagenomes</taxon>
        <taxon>ecological metagenomes</taxon>
    </lineage>
</organism>
<name>A0A382SMD3_9ZZZZ</name>
<dbReference type="EMBL" id="UINC01130205">
    <property type="protein sequence ID" value="SVD11120.1"/>
    <property type="molecule type" value="Genomic_DNA"/>
</dbReference>
<accession>A0A382SMD3</accession>
<proteinExistence type="predicted"/>
<protein>
    <submittedName>
        <fullName evidence="1">Uncharacterized protein</fullName>
    </submittedName>
</protein>
<dbReference type="AlphaFoldDB" id="A0A382SMD3"/>
<reference evidence="1" key="1">
    <citation type="submission" date="2018-05" db="EMBL/GenBank/DDBJ databases">
        <authorList>
            <person name="Lanie J.A."/>
            <person name="Ng W.-L."/>
            <person name="Kazmierczak K.M."/>
            <person name="Andrzejewski T.M."/>
            <person name="Davidsen T.M."/>
            <person name="Wayne K.J."/>
            <person name="Tettelin H."/>
            <person name="Glass J.I."/>
            <person name="Rusch D."/>
            <person name="Podicherti R."/>
            <person name="Tsui H.-C.T."/>
            <person name="Winkler M.E."/>
        </authorList>
    </citation>
    <scope>NUCLEOTIDE SEQUENCE</scope>
</reference>
<evidence type="ECO:0000313" key="1">
    <source>
        <dbReference type="EMBL" id="SVD11120.1"/>
    </source>
</evidence>